<dbReference type="CDD" id="cd05259">
    <property type="entry name" value="PCBER_SDR_a"/>
    <property type="match status" value="1"/>
</dbReference>
<evidence type="ECO:0000313" key="4">
    <source>
        <dbReference type="EMBL" id="EED18774.1"/>
    </source>
</evidence>
<dbReference type="Pfam" id="PF05368">
    <property type="entry name" value="NmrA"/>
    <property type="match status" value="1"/>
</dbReference>
<name>B8MCF8_TALSN</name>
<sequence>MSSYKNVALVGASGSVGRSVLNGLLSSPTDFKITILVREGSTSKITQEGHAAIKVLRGDFNDDSFLKGTLEGQDALVISLDVTPDTLILQNRLVDVAAAVGVKRIIPSEYGSDTTNPKILEAVPIFQGKVDAVKHLESIAAKSPATSWTAIVNGPFLDWGMERNVFGFNPSKRTATLYDSGTTKFDSINITSLGAVVSGILTKPDSFKNRYAFVSDFTISQNDIFEALLKTTRTSREDWKITHRITQDLQKEGFEKIGKGDFSGALDLIFAALFRAGLGSDYSATHKLDNVTVGLAQTADLVATVETVLGRK</sequence>
<dbReference type="InterPro" id="IPR045312">
    <property type="entry name" value="PCBER-like"/>
</dbReference>
<dbReference type="SUPFAM" id="SSF51735">
    <property type="entry name" value="NAD(P)-binding Rossmann-fold domains"/>
    <property type="match status" value="1"/>
</dbReference>
<dbReference type="PhylomeDB" id="B8MCF8"/>
<proteinExistence type="predicted"/>
<gene>
    <name evidence="4" type="ORF">TSTA_124930</name>
</gene>
<dbReference type="OMA" id="GEFGMDT"/>
<evidence type="ECO:0000259" key="3">
    <source>
        <dbReference type="Pfam" id="PF05368"/>
    </source>
</evidence>
<dbReference type="EMBL" id="EQ962655">
    <property type="protein sequence ID" value="EED18774.1"/>
    <property type="molecule type" value="Genomic_DNA"/>
</dbReference>
<keyword evidence="2" id="KW-0560">Oxidoreductase</keyword>
<dbReference type="VEuPathDB" id="FungiDB:TSTA_124930"/>
<dbReference type="InParanoid" id="B8MCF8"/>
<dbReference type="InterPro" id="IPR051609">
    <property type="entry name" value="NmrA/Isoflavone_reductase-like"/>
</dbReference>
<organism evidence="4 5">
    <name type="scientific">Talaromyces stipitatus (strain ATCC 10500 / CBS 375.48 / QM 6759 / NRRL 1006)</name>
    <name type="common">Penicillium stipitatum</name>
    <dbReference type="NCBI Taxonomy" id="441959"/>
    <lineage>
        <taxon>Eukaryota</taxon>
        <taxon>Fungi</taxon>
        <taxon>Dikarya</taxon>
        <taxon>Ascomycota</taxon>
        <taxon>Pezizomycotina</taxon>
        <taxon>Eurotiomycetes</taxon>
        <taxon>Eurotiomycetidae</taxon>
        <taxon>Eurotiales</taxon>
        <taxon>Trichocomaceae</taxon>
        <taxon>Talaromyces</taxon>
        <taxon>Talaromyces sect. Talaromyces</taxon>
    </lineage>
</organism>
<evidence type="ECO:0000256" key="1">
    <source>
        <dbReference type="ARBA" id="ARBA00022857"/>
    </source>
</evidence>
<reference evidence="5" key="1">
    <citation type="journal article" date="2015" name="Genome Announc.">
        <title>Genome sequence of the AIDS-associated pathogen Penicillium marneffei (ATCC18224) and its near taxonomic relative Talaromyces stipitatus (ATCC10500).</title>
        <authorList>
            <person name="Nierman W.C."/>
            <person name="Fedorova-Abrams N.D."/>
            <person name="Andrianopoulos A."/>
        </authorList>
    </citation>
    <scope>NUCLEOTIDE SEQUENCE [LARGE SCALE GENOMIC DNA]</scope>
    <source>
        <strain evidence="5">ATCC 10500 / CBS 375.48 / QM 6759 / NRRL 1006</strain>
    </source>
</reference>
<dbReference type="PANTHER" id="PTHR47706">
    <property type="entry name" value="NMRA-LIKE FAMILY PROTEIN"/>
    <property type="match status" value="1"/>
</dbReference>
<dbReference type="InterPro" id="IPR036291">
    <property type="entry name" value="NAD(P)-bd_dom_sf"/>
</dbReference>
<accession>B8MCF8</accession>
<keyword evidence="5" id="KW-1185">Reference proteome</keyword>
<dbReference type="eggNOG" id="ENOG502S12R">
    <property type="taxonomic scope" value="Eukaryota"/>
</dbReference>
<protein>
    <recommendedName>
        <fullName evidence="3">NmrA-like domain-containing protein</fullName>
    </recommendedName>
</protein>
<dbReference type="AlphaFoldDB" id="B8MCF8"/>
<evidence type="ECO:0000256" key="2">
    <source>
        <dbReference type="ARBA" id="ARBA00023002"/>
    </source>
</evidence>
<feature type="domain" description="NmrA-like" evidence="3">
    <location>
        <begin position="5"/>
        <end position="242"/>
    </location>
</feature>
<dbReference type="Proteomes" id="UP000001745">
    <property type="component" value="Unassembled WGS sequence"/>
</dbReference>
<evidence type="ECO:0000313" key="5">
    <source>
        <dbReference type="Proteomes" id="UP000001745"/>
    </source>
</evidence>
<keyword evidence="1" id="KW-0521">NADP</keyword>
<dbReference type="GO" id="GO:0016491">
    <property type="term" value="F:oxidoreductase activity"/>
    <property type="evidence" value="ECO:0007669"/>
    <property type="project" value="UniProtKB-KW"/>
</dbReference>
<dbReference type="OrthoDB" id="9974981at2759"/>
<dbReference type="InterPro" id="IPR008030">
    <property type="entry name" value="NmrA-like"/>
</dbReference>
<dbReference type="RefSeq" id="XP_002482766.1">
    <property type="nucleotide sequence ID" value="XM_002482721.1"/>
</dbReference>
<dbReference type="GeneID" id="8100272"/>
<dbReference type="Gene3D" id="3.90.25.10">
    <property type="entry name" value="UDP-galactose 4-epimerase, domain 1"/>
    <property type="match status" value="1"/>
</dbReference>
<dbReference type="PANTHER" id="PTHR47706:SF9">
    <property type="entry name" value="NMRA-LIKE DOMAIN-CONTAINING PROTEIN-RELATED"/>
    <property type="match status" value="1"/>
</dbReference>
<dbReference type="HOGENOM" id="CLU_044876_3_3_1"/>
<dbReference type="STRING" id="441959.B8MCF8"/>
<dbReference type="Gene3D" id="3.40.50.720">
    <property type="entry name" value="NAD(P)-binding Rossmann-like Domain"/>
    <property type="match status" value="1"/>
</dbReference>